<evidence type="ECO:0000313" key="7">
    <source>
        <dbReference type="Proteomes" id="UP001285263"/>
    </source>
</evidence>
<dbReference type="Pfam" id="PF13144">
    <property type="entry name" value="ChapFlgA"/>
    <property type="match status" value="1"/>
</dbReference>
<dbReference type="PANTHER" id="PTHR36307">
    <property type="entry name" value="FLAGELLA BASAL BODY P-RING FORMATION PROTEIN FLGA"/>
    <property type="match status" value="1"/>
</dbReference>
<keyword evidence="4" id="KW-1005">Bacterial flagellum biogenesis</keyword>
<dbReference type="Gene3D" id="3.90.1210.10">
    <property type="entry name" value="Antifreeze-like/N-acetylneuraminic acid synthase C-terminal domain"/>
    <property type="match status" value="1"/>
</dbReference>
<keyword evidence="6" id="KW-0966">Cell projection</keyword>
<comment type="function">
    <text evidence="4">Involved in the assembly process of the P-ring formation. It may associate with FlgF on the rod constituting a structure essential for the P-ring assembly or may act as a modulator protein for the P-ring assembly.</text>
</comment>
<evidence type="ECO:0000256" key="1">
    <source>
        <dbReference type="ARBA" id="ARBA00004418"/>
    </source>
</evidence>
<dbReference type="CDD" id="cd11614">
    <property type="entry name" value="SAF_CpaB_FlgA_like"/>
    <property type="match status" value="1"/>
</dbReference>
<dbReference type="InterPro" id="IPR039246">
    <property type="entry name" value="Flagellar_FlgA"/>
</dbReference>
<evidence type="ECO:0000259" key="5">
    <source>
        <dbReference type="SMART" id="SM00858"/>
    </source>
</evidence>
<accession>A0ABU5DM90</accession>
<keyword evidence="6" id="KW-0969">Cilium</keyword>
<proteinExistence type="inferred from homology"/>
<sequence length="212" mass="22056">MADFARQALVEQAQREGLVEPQAQVRVLPALGSAAAQRRAAAQCSKPWSLQAQDLRSPARLRVSASCASSAAPAIDFVLKGELSAEVLVAAVALPSGRVLAEADLLRERRDITSSSDAVSDADTATGQALRSPLRAGQALSRRQLVEAILVKRGEAVRIVARNGEIEVQAAGEALDAGARAATIRVRNVNTGRIISARVVGPGEVAPASLGQ</sequence>
<protein>
    <recommendedName>
        <fullName evidence="4">Flagella basal body P-ring formation protein FlgA</fullName>
    </recommendedName>
</protein>
<reference evidence="6 7" key="1">
    <citation type="submission" date="2023-11" db="EMBL/GenBank/DDBJ databases">
        <title>Paucibacter sp. nov., isolated from fresh soil in Korea.</title>
        <authorList>
            <person name="Le N.T.T."/>
        </authorList>
    </citation>
    <scope>NUCLEOTIDE SEQUENCE [LARGE SCALE GENOMIC DNA]</scope>
    <source>
        <strain evidence="6 7">R3-3</strain>
    </source>
</reference>
<name>A0ABU5DM90_9BURK</name>
<dbReference type="RefSeq" id="WP_320425394.1">
    <property type="nucleotide sequence ID" value="NZ_JAXCLA010000008.1"/>
</dbReference>
<comment type="caution">
    <text evidence="6">The sequence shown here is derived from an EMBL/GenBank/DDBJ whole genome shotgun (WGS) entry which is preliminary data.</text>
</comment>
<dbReference type="Proteomes" id="UP001285263">
    <property type="component" value="Unassembled WGS sequence"/>
</dbReference>
<keyword evidence="2" id="KW-0732">Signal</keyword>
<dbReference type="InterPro" id="IPR013974">
    <property type="entry name" value="SAF"/>
</dbReference>
<dbReference type="NCBIfam" id="TIGR03170">
    <property type="entry name" value="flgA_cterm"/>
    <property type="match status" value="1"/>
</dbReference>
<keyword evidence="3 4" id="KW-0574">Periplasm</keyword>
<dbReference type="PANTHER" id="PTHR36307:SF1">
    <property type="entry name" value="FLAGELLA BASAL BODY P-RING FORMATION PROTEIN FLGA"/>
    <property type="match status" value="1"/>
</dbReference>
<organism evidence="6 7">
    <name type="scientific">Roseateles agri</name>
    <dbReference type="NCBI Taxonomy" id="3098619"/>
    <lineage>
        <taxon>Bacteria</taxon>
        <taxon>Pseudomonadati</taxon>
        <taxon>Pseudomonadota</taxon>
        <taxon>Betaproteobacteria</taxon>
        <taxon>Burkholderiales</taxon>
        <taxon>Sphaerotilaceae</taxon>
        <taxon>Roseateles</taxon>
    </lineage>
</organism>
<comment type="similarity">
    <text evidence="4">Belongs to the FlgA family.</text>
</comment>
<comment type="subcellular location">
    <subcellularLocation>
        <location evidence="1 4">Periplasm</location>
    </subcellularLocation>
</comment>
<keyword evidence="7" id="KW-1185">Reference proteome</keyword>
<dbReference type="InterPro" id="IPR017585">
    <property type="entry name" value="SAF_FlgA"/>
</dbReference>
<feature type="domain" description="SAF" evidence="5">
    <location>
        <begin position="85"/>
        <end position="146"/>
    </location>
</feature>
<dbReference type="SMART" id="SM00858">
    <property type="entry name" value="SAF"/>
    <property type="match status" value="1"/>
</dbReference>
<evidence type="ECO:0000256" key="4">
    <source>
        <dbReference type="RuleBase" id="RU362063"/>
    </source>
</evidence>
<evidence type="ECO:0000313" key="6">
    <source>
        <dbReference type="EMBL" id="MDY0747424.1"/>
    </source>
</evidence>
<dbReference type="Gene3D" id="2.30.30.760">
    <property type="match status" value="1"/>
</dbReference>
<keyword evidence="6" id="KW-0282">Flagellum</keyword>
<dbReference type="EMBL" id="JAXCLA010000008">
    <property type="protein sequence ID" value="MDY0747424.1"/>
    <property type="molecule type" value="Genomic_DNA"/>
</dbReference>
<evidence type="ECO:0000256" key="2">
    <source>
        <dbReference type="ARBA" id="ARBA00022729"/>
    </source>
</evidence>
<gene>
    <name evidence="6" type="primary">flgA</name>
    <name evidence="6" type="ORF">SNE35_23170</name>
</gene>
<evidence type="ECO:0000256" key="3">
    <source>
        <dbReference type="ARBA" id="ARBA00022764"/>
    </source>
</evidence>